<gene>
    <name evidence="2" type="ORF">OL497_02070</name>
</gene>
<proteinExistence type="predicted"/>
<protein>
    <recommendedName>
        <fullName evidence="4">Phage tail collar domain-containing protein</fullName>
    </recommendedName>
</protein>
<dbReference type="SUPFAM" id="SSF88874">
    <property type="entry name" value="Receptor-binding domain of short tail fibre protein gp12"/>
    <property type="match status" value="1"/>
</dbReference>
<keyword evidence="3" id="KW-1185">Reference proteome</keyword>
<accession>A0ABT3IFC1</accession>
<feature type="compositionally biased region" description="Polar residues" evidence="1">
    <location>
        <begin position="248"/>
        <end position="261"/>
    </location>
</feature>
<organism evidence="2 3">
    <name type="scientific">Chitinophaga nivalis</name>
    <dbReference type="NCBI Taxonomy" id="2991709"/>
    <lineage>
        <taxon>Bacteria</taxon>
        <taxon>Pseudomonadati</taxon>
        <taxon>Bacteroidota</taxon>
        <taxon>Chitinophagia</taxon>
        <taxon>Chitinophagales</taxon>
        <taxon>Chitinophagaceae</taxon>
        <taxon>Chitinophaga</taxon>
    </lineage>
</organism>
<dbReference type="RefSeq" id="WP_264727253.1">
    <property type="nucleotide sequence ID" value="NZ_JAPDNR010000001.1"/>
</dbReference>
<sequence length="283" mass="30889">MSHRRIDFSNLGGFPVTQYTLDYLQQNSQDTIHSLTAMAGNGVIISGLTESAGIISNGWIIWENELLPFIGGPVGMSTFIVEEKKENALFGDDTTREVYITRQARFAAGGFNFADLVRINSLREFDQQLKLLKATLSKEINAIWKKGDVIELDVSPAYLAANFDGTGLGRGERTGWAICNGNNGTRNRGGKFPVGYTPFNSDYAFPGLTGGQDNVYLSVDHLPPHDHAMPSELKKGNGLGVRGGNAVSRGSNEPSLDRSGQTGRGLPFDNRPSYIVTIWIMKL</sequence>
<dbReference type="CDD" id="cd22641">
    <property type="entry name" value="C24-like"/>
    <property type="match status" value="1"/>
</dbReference>
<evidence type="ECO:0000256" key="1">
    <source>
        <dbReference type="SAM" id="MobiDB-lite"/>
    </source>
</evidence>
<dbReference type="Proteomes" id="UP001207742">
    <property type="component" value="Unassembled WGS sequence"/>
</dbReference>
<feature type="region of interest" description="Disordered" evidence="1">
    <location>
        <begin position="230"/>
        <end position="267"/>
    </location>
</feature>
<evidence type="ECO:0000313" key="2">
    <source>
        <dbReference type="EMBL" id="MCW3482660.1"/>
    </source>
</evidence>
<comment type="caution">
    <text evidence="2">The sequence shown here is derived from an EMBL/GenBank/DDBJ whole genome shotgun (WGS) entry which is preliminary data.</text>
</comment>
<dbReference type="EMBL" id="JAPDNS010000001">
    <property type="protein sequence ID" value="MCW3482660.1"/>
    <property type="molecule type" value="Genomic_DNA"/>
</dbReference>
<evidence type="ECO:0008006" key="4">
    <source>
        <dbReference type="Google" id="ProtNLM"/>
    </source>
</evidence>
<name>A0ABT3IFC1_9BACT</name>
<reference evidence="2 3" key="1">
    <citation type="submission" date="2022-10" db="EMBL/GenBank/DDBJ databases">
        <title>Chitinophaga nivalis PC15 sp. nov., isolated from Pyeongchang county, South Korea.</title>
        <authorList>
            <person name="Trinh H.N."/>
        </authorList>
    </citation>
    <scope>NUCLEOTIDE SEQUENCE [LARGE SCALE GENOMIC DNA]</scope>
    <source>
        <strain evidence="2 3">PC14</strain>
    </source>
</reference>
<evidence type="ECO:0000313" key="3">
    <source>
        <dbReference type="Proteomes" id="UP001207742"/>
    </source>
</evidence>